<dbReference type="Proteomes" id="UP000662857">
    <property type="component" value="Chromosome"/>
</dbReference>
<dbReference type="SUPFAM" id="SSF51230">
    <property type="entry name" value="Single hybrid motif"/>
    <property type="match status" value="1"/>
</dbReference>
<dbReference type="InterPro" id="IPR011053">
    <property type="entry name" value="Single_hybrid_motif"/>
</dbReference>
<keyword evidence="5 8" id="KW-0443">Lipid metabolism</keyword>
<organism evidence="11 12">
    <name type="scientific">Natronosporangium hydrolyticum</name>
    <dbReference type="NCBI Taxonomy" id="2811111"/>
    <lineage>
        <taxon>Bacteria</taxon>
        <taxon>Bacillati</taxon>
        <taxon>Actinomycetota</taxon>
        <taxon>Actinomycetes</taxon>
        <taxon>Micromonosporales</taxon>
        <taxon>Micromonosporaceae</taxon>
        <taxon>Natronosporangium</taxon>
    </lineage>
</organism>
<dbReference type="RefSeq" id="WP_239678552.1">
    <property type="nucleotide sequence ID" value="NZ_CP070499.1"/>
</dbReference>
<feature type="region of interest" description="Disordered" evidence="9">
    <location>
        <begin position="1"/>
        <end position="30"/>
    </location>
</feature>
<evidence type="ECO:0000256" key="7">
    <source>
        <dbReference type="ARBA" id="ARBA00023267"/>
    </source>
</evidence>
<dbReference type="PROSITE" id="PS50968">
    <property type="entry name" value="BIOTINYL_LIPOYL"/>
    <property type="match status" value="1"/>
</dbReference>
<keyword evidence="12" id="KW-1185">Reference proteome</keyword>
<dbReference type="PRINTS" id="PR01071">
    <property type="entry name" value="ACOABIOTINCC"/>
</dbReference>
<keyword evidence="6 8" id="KW-0275">Fatty acid biosynthesis</keyword>
<comment type="pathway">
    <text evidence="1 8">Lipid metabolism; fatty acid biosynthesis.</text>
</comment>
<keyword evidence="7 8" id="KW-0092">Biotin</keyword>
<reference evidence="11" key="1">
    <citation type="submission" date="2021-02" db="EMBL/GenBank/DDBJ databases">
        <title>Natrosporangium hydrolyticum gen. nov., sp. nov, a haloalkaliphilic actinobacterium from a soda solonchak soil.</title>
        <authorList>
            <person name="Sorokin D.Y."/>
            <person name="Khijniak T.V."/>
            <person name="Zakharycheva A.P."/>
            <person name="Boueva O.V."/>
            <person name="Ariskina E.V."/>
            <person name="Hahnke R.L."/>
            <person name="Bunk B."/>
            <person name="Sproer C."/>
            <person name="Schumann P."/>
            <person name="Evtushenko L.I."/>
            <person name="Kublanov I.V."/>
        </authorList>
    </citation>
    <scope>NUCLEOTIDE SEQUENCE</scope>
    <source>
        <strain evidence="11">DSM 106523</strain>
    </source>
</reference>
<dbReference type="PROSITE" id="PS00188">
    <property type="entry name" value="BIOTIN"/>
    <property type="match status" value="1"/>
</dbReference>
<evidence type="ECO:0000256" key="1">
    <source>
        <dbReference type="ARBA" id="ARBA00005194"/>
    </source>
</evidence>
<dbReference type="KEGG" id="nhy:JQS43_08665"/>
<dbReference type="CDD" id="cd06850">
    <property type="entry name" value="biotinyl_domain"/>
    <property type="match status" value="1"/>
</dbReference>
<dbReference type="InterPro" id="IPR050709">
    <property type="entry name" value="Biotin_Carboxyl_Carrier/Decarb"/>
</dbReference>
<dbReference type="Gene3D" id="2.40.50.100">
    <property type="match status" value="1"/>
</dbReference>
<dbReference type="UniPathway" id="UPA00094"/>
<dbReference type="GO" id="GO:0006633">
    <property type="term" value="P:fatty acid biosynthetic process"/>
    <property type="evidence" value="ECO:0007669"/>
    <property type="project" value="UniProtKB-UniPathway"/>
</dbReference>
<dbReference type="PANTHER" id="PTHR45266:SF3">
    <property type="entry name" value="OXALOACETATE DECARBOXYLASE ALPHA CHAIN"/>
    <property type="match status" value="1"/>
</dbReference>
<evidence type="ECO:0000256" key="5">
    <source>
        <dbReference type="ARBA" id="ARBA00023098"/>
    </source>
</evidence>
<dbReference type="InterPro" id="IPR001882">
    <property type="entry name" value="Biotin_BS"/>
</dbReference>
<evidence type="ECO:0000256" key="4">
    <source>
        <dbReference type="ARBA" id="ARBA00022832"/>
    </source>
</evidence>
<dbReference type="GO" id="GO:0003989">
    <property type="term" value="F:acetyl-CoA carboxylase activity"/>
    <property type="evidence" value="ECO:0007669"/>
    <property type="project" value="InterPro"/>
</dbReference>
<accession>A0A895YJX8</accession>
<feature type="domain" description="Lipoyl-binding" evidence="10">
    <location>
        <begin position="106"/>
        <end position="182"/>
    </location>
</feature>
<dbReference type="NCBIfam" id="TIGR00531">
    <property type="entry name" value="BCCP"/>
    <property type="match status" value="1"/>
</dbReference>
<keyword evidence="4 8" id="KW-0276">Fatty acid metabolism</keyword>
<protein>
    <recommendedName>
        <fullName evidence="2 8">Biotin carboxyl carrier protein of acetyl-CoA carboxylase</fullName>
    </recommendedName>
</protein>
<dbReference type="PANTHER" id="PTHR45266">
    <property type="entry name" value="OXALOACETATE DECARBOXYLASE ALPHA CHAIN"/>
    <property type="match status" value="1"/>
</dbReference>
<keyword evidence="3 8" id="KW-0444">Lipid biosynthesis</keyword>
<dbReference type="AlphaFoldDB" id="A0A895YJX8"/>
<evidence type="ECO:0000259" key="10">
    <source>
        <dbReference type="PROSITE" id="PS50968"/>
    </source>
</evidence>
<evidence type="ECO:0000256" key="2">
    <source>
        <dbReference type="ARBA" id="ARBA00017562"/>
    </source>
</evidence>
<evidence type="ECO:0000256" key="3">
    <source>
        <dbReference type="ARBA" id="ARBA00022516"/>
    </source>
</evidence>
<evidence type="ECO:0000313" key="11">
    <source>
        <dbReference type="EMBL" id="QSB16342.1"/>
    </source>
</evidence>
<evidence type="ECO:0000256" key="8">
    <source>
        <dbReference type="RuleBase" id="RU364072"/>
    </source>
</evidence>
<dbReference type="EMBL" id="CP070499">
    <property type="protein sequence ID" value="QSB16342.1"/>
    <property type="molecule type" value="Genomic_DNA"/>
</dbReference>
<dbReference type="GO" id="GO:0009317">
    <property type="term" value="C:acetyl-CoA carboxylase complex"/>
    <property type="evidence" value="ECO:0007669"/>
    <property type="project" value="InterPro"/>
</dbReference>
<sequence>MTPQHFEAPPVAVGAGPGAGPGAGTSGDGSHESVLAAVCAAAGTLLAQAGGPMARLRVRCGEVSVELRWPAEPVAGGSMPAAVTSTMLSEELTSVDELATAEQLAVTYLRAPMVGTFYHAPEPDAAPLVRVGDVVEAGQQIGILEAMKLMNPIEAEQAGRVVEVLVPNAAPVEYDQRLIAITTADPAT</sequence>
<proteinExistence type="predicted"/>
<name>A0A895YJX8_9ACTN</name>
<dbReference type="Pfam" id="PF00364">
    <property type="entry name" value="Biotin_lipoyl"/>
    <property type="match status" value="1"/>
</dbReference>
<evidence type="ECO:0000256" key="9">
    <source>
        <dbReference type="SAM" id="MobiDB-lite"/>
    </source>
</evidence>
<comment type="function">
    <text evidence="8">This protein is a component of the acetyl coenzyme A carboxylase complex; first, biotin carboxylase catalyzes the carboxylation of the carrier protein and then the transcarboxylase transfers the carboxyl group to form malonyl-CoA.</text>
</comment>
<gene>
    <name evidence="11" type="primary">accB</name>
    <name evidence="11" type="ORF">JQS43_08665</name>
</gene>
<feature type="compositionally biased region" description="Gly residues" evidence="9">
    <location>
        <begin position="15"/>
        <end position="27"/>
    </location>
</feature>
<dbReference type="InterPro" id="IPR000089">
    <property type="entry name" value="Biotin_lipoyl"/>
</dbReference>
<dbReference type="InterPro" id="IPR001249">
    <property type="entry name" value="AcCoA_biotinCC"/>
</dbReference>
<evidence type="ECO:0000256" key="6">
    <source>
        <dbReference type="ARBA" id="ARBA00023160"/>
    </source>
</evidence>
<evidence type="ECO:0000313" key="12">
    <source>
        <dbReference type="Proteomes" id="UP000662857"/>
    </source>
</evidence>